<protein>
    <submittedName>
        <fullName evidence="2">Uncharacterized protein</fullName>
    </submittedName>
</protein>
<gene>
    <name evidence="2" type="ORF">D3872_15375</name>
</gene>
<accession>A0A418XQZ7</accession>
<dbReference type="EMBL" id="QYUP01000122">
    <property type="protein sequence ID" value="RJG14935.1"/>
    <property type="molecule type" value="Genomic_DNA"/>
</dbReference>
<evidence type="ECO:0000256" key="1">
    <source>
        <dbReference type="SAM" id="MobiDB-lite"/>
    </source>
</evidence>
<reference evidence="2 3" key="1">
    <citation type="submission" date="2018-09" db="EMBL/GenBank/DDBJ databases">
        <authorList>
            <person name="Zhu H."/>
        </authorList>
    </citation>
    <scope>NUCLEOTIDE SEQUENCE [LARGE SCALE GENOMIC DNA]</scope>
    <source>
        <strain evidence="2 3">K1S02-61</strain>
    </source>
</reference>
<dbReference type="RefSeq" id="WP_119811623.1">
    <property type="nucleotide sequence ID" value="NZ_QYUP01000122.1"/>
</dbReference>
<evidence type="ECO:0000313" key="3">
    <source>
        <dbReference type="Proteomes" id="UP000284006"/>
    </source>
</evidence>
<comment type="caution">
    <text evidence="2">The sequence shown here is derived from an EMBL/GenBank/DDBJ whole genome shotgun (WGS) entry which is preliminary data.</text>
</comment>
<feature type="region of interest" description="Disordered" evidence="1">
    <location>
        <begin position="127"/>
        <end position="150"/>
    </location>
</feature>
<dbReference type="Proteomes" id="UP000284006">
    <property type="component" value="Unassembled WGS sequence"/>
</dbReference>
<name>A0A418XQZ7_9BURK</name>
<sequence>MNISTIVDAGYAGMCFRDLCNAPVDALRGVSATDAKALHQAFGINTIGDLADLKFVQWAIAIRTLASEECDTAEEIAKETLLDDAVEMTFPASDPISVDAGIMRIEVAPDKVDAHFDHQAAGEVEEHTKAARGASGAKLANGKAAGSKAA</sequence>
<keyword evidence="3" id="KW-1185">Reference proteome</keyword>
<dbReference type="OrthoDB" id="8722685at2"/>
<evidence type="ECO:0000313" key="2">
    <source>
        <dbReference type="EMBL" id="RJG14935.1"/>
    </source>
</evidence>
<dbReference type="AlphaFoldDB" id="A0A418XQZ7"/>
<organism evidence="2 3">
    <name type="scientific">Massilia cavernae</name>
    <dbReference type="NCBI Taxonomy" id="2320864"/>
    <lineage>
        <taxon>Bacteria</taxon>
        <taxon>Pseudomonadati</taxon>
        <taxon>Pseudomonadota</taxon>
        <taxon>Betaproteobacteria</taxon>
        <taxon>Burkholderiales</taxon>
        <taxon>Oxalobacteraceae</taxon>
        <taxon>Telluria group</taxon>
        <taxon>Massilia</taxon>
    </lineage>
</organism>
<proteinExistence type="predicted"/>